<dbReference type="Proteomes" id="UP000267223">
    <property type="component" value="Unassembled WGS sequence"/>
</dbReference>
<accession>A0A3M9NPF3</accession>
<proteinExistence type="predicted"/>
<dbReference type="RefSeq" id="WP_123119617.1">
    <property type="nucleotide sequence ID" value="NZ_RJJR01000002.1"/>
</dbReference>
<organism evidence="1 2">
    <name type="scientific">Hanamia caeni</name>
    <dbReference type="NCBI Taxonomy" id="2294116"/>
    <lineage>
        <taxon>Bacteria</taxon>
        <taxon>Pseudomonadati</taxon>
        <taxon>Bacteroidota</taxon>
        <taxon>Chitinophagia</taxon>
        <taxon>Chitinophagales</taxon>
        <taxon>Chitinophagaceae</taxon>
        <taxon>Hanamia</taxon>
    </lineage>
</organism>
<comment type="caution">
    <text evidence="1">The sequence shown here is derived from an EMBL/GenBank/DDBJ whole genome shotgun (WGS) entry which is preliminary data.</text>
</comment>
<reference evidence="1 2" key="1">
    <citation type="submission" date="2018-11" db="EMBL/GenBank/DDBJ databases">
        <title>Draft genome sequence of Ferruginibacter sp. BO-59.</title>
        <authorList>
            <person name="Im W.T."/>
        </authorList>
    </citation>
    <scope>NUCLEOTIDE SEQUENCE [LARGE SCALE GENOMIC DNA]</scope>
    <source>
        <strain evidence="1 2">BO-59</strain>
    </source>
</reference>
<sequence>MNSSRKGQLIVIALLLLCILPVFFACESASFDSDKRQIMAKDEIRSKLYKIRAYDVTAFSEDTVESAANNDFKKLIRYRLSVQFIDSNNAPQKKTGDVFFTPDGKSIIRSTISDR</sequence>
<dbReference type="AlphaFoldDB" id="A0A3M9NPF3"/>
<dbReference type="PROSITE" id="PS51257">
    <property type="entry name" value="PROKAR_LIPOPROTEIN"/>
    <property type="match status" value="1"/>
</dbReference>
<dbReference type="OrthoDB" id="679532at2"/>
<dbReference type="EMBL" id="RJJR01000002">
    <property type="protein sequence ID" value="RNI39053.1"/>
    <property type="molecule type" value="Genomic_DNA"/>
</dbReference>
<keyword evidence="2" id="KW-1185">Reference proteome</keyword>
<protein>
    <submittedName>
        <fullName evidence="1">Uncharacterized protein</fullName>
    </submittedName>
</protein>
<gene>
    <name evidence="1" type="ORF">EFY79_05210</name>
</gene>
<name>A0A3M9NPF3_9BACT</name>
<evidence type="ECO:0000313" key="1">
    <source>
        <dbReference type="EMBL" id="RNI39053.1"/>
    </source>
</evidence>
<evidence type="ECO:0000313" key="2">
    <source>
        <dbReference type="Proteomes" id="UP000267223"/>
    </source>
</evidence>